<evidence type="ECO:0000256" key="4">
    <source>
        <dbReference type="ARBA" id="ARBA00022490"/>
    </source>
</evidence>
<dbReference type="InterPro" id="IPR001738">
    <property type="entry name" value="Rab_escort"/>
</dbReference>
<dbReference type="Gramene" id="KZN05415">
    <property type="protein sequence ID" value="KZN05415"/>
    <property type="gene ID" value="DCAR_006252"/>
</dbReference>
<dbReference type="GO" id="GO:0031267">
    <property type="term" value="F:small GTPase binding"/>
    <property type="evidence" value="ECO:0007669"/>
    <property type="project" value="EnsemblPlants"/>
</dbReference>
<dbReference type="GO" id="GO:0010152">
    <property type="term" value="P:pollen maturation"/>
    <property type="evidence" value="ECO:0007669"/>
    <property type="project" value="EnsemblPlants"/>
</dbReference>
<feature type="region of interest" description="Disordered" evidence="6">
    <location>
        <begin position="529"/>
        <end position="548"/>
    </location>
</feature>
<proteinExistence type="inferred from homology"/>
<comment type="similarity">
    <text evidence="2 5">Belongs to the Rab GDI family.</text>
</comment>
<keyword evidence="4 5" id="KW-0963">Cytoplasm</keyword>
<reference evidence="7" key="2">
    <citation type="submission" date="2022-03" db="EMBL/GenBank/DDBJ databases">
        <title>Draft title - Genomic analysis of global carrot germplasm unveils the trajectory of domestication and the origin of high carotenoid orange carrot.</title>
        <authorList>
            <person name="Iorizzo M."/>
            <person name="Ellison S."/>
            <person name="Senalik D."/>
            <person name="Macko-Podgorni A."/>
            <person name="Grzebelus D."/>
            <person name="Bostan H."/>
            <person name="Rolling W."/>
            <person name="Curaba J."/>
            <person name="Simon P."/>
        </authorList>
    </citation>
    <scope>NUCLEOTIDE SEQUENCE</scope>
    <source>
        <tissue evidence="7">Leaf</tissue>
    </source>
</reference>
<dbReference type="PANTHER" id="PTHR11787">
    <property type="entry name" value="RAB GDP-DISSOCIATION INHIBITOR"/>
    <property type="match status" value="1"/>
</dbReference>
<dbReference type="GO" id="GO:0007264">
    <property type="term" value="P:small GTPase-mediated signal transduction"/>
    <property type="evidence" value="ECO:0007669"/>
    <property type="project" value="UniProtKB-UniRule"/>
</dbReference>
<evidence type="ECO:0000256" key="5">
    <source>
        <dbReference type="PIRNR" id="PIRNR016550"/>
    </source>
</evidence>
<dbReference type="EMBL" id="CP093344">
    <property type="protein sequence ID" value="WOG87821.1"/>
    <property type="molecule type" value="Genomic_DNA"/>
</dbReference>
<evidence type="ECO:0000256" key="1">
    <source>
        <dbReference type="ARBA" id="ARBA00004496"/>
    </source>
</evidence>
<gene>
    <name evidence="7" type="ORF">DCAR_0207053</name>
</gene>
<dbReference type="PIRSF" id="PIRSF016550">
    <property type="entry name" value="Rab_ger_ger_transf_A_euk"/>
    <property type="match status" value="1"/>
</dbReference>
<organism evidence="7 8">
    <name type="scientific">Daucus carota subsp. sativus</name>
    <name type="common">Carrot</name>
    <dbReference type="NCBI Taxonomy" id="79200"/>
    <lineage>
        <taxon>Eukaryota</taxon>
        <taxon>Viridiplantae</taxon>
        <taxon>Streptophyta</taxon>
        <taxon>Embryophyta</taxon>
        <taxon>Tracheophyta</taxon>
        <taxon>Spermatophyta</taxon>
        <taxon>Magnoliopsida</taxon>
        <taxon>eudicotyledons</taxon>
        <taxon>Gunneridae</taxon>
        <taxon>Pentapetalae</taxon>
        <taxon>asterids</taxon>
        <taxon>campanulids</taxon>
        <taxon>Apiales</taxon>
        <taxon>Apiaceae</taxon>
        <taxon>Apioideae</taxon>
        <taxon>Scandiceae</taxon>
        <taxon>Daucinae</taxon>
        <taxon>Daucus</taxon>
        <taxon>Daucus sect. Daucus</taxon>
    </lineage>
</organism>
<comment type="function">
    <text evidence="5">Substrate-binding subunit of the Rab geranylgeranyltransferase (GGTase) complex. Binds unprenylated Rab proteins.</text>
</comment>
<evidence type="ECO:0000256" key="2">
    <source>
        <dbReference type="ARBA" id="ARBA00005593"/>
    </source>
</evidence>
<dbReference type="InterPro" id="IPR036188">
    <property type="entry name" value="FAD/NAD-bd_sf"/>
</dbReference>
<protein>
    <recommendedName>
        <fullName evidence="5">Rab escort protein 1</fullName>
    </recommendedName>
</protein>
<dbReference type="PRINTS" id="PR00891">
    <property type="entry name" value="RABGDIREP"/>
</dbReference>
<evidence type="ECO:0000256" key="6">
    <source>
        <dbReference type="SAM" id="MobiDB-lite"/>
    </source>
</evidence>
<accession>A0A161X355</accession>
<dbReference type="GO" id="GO:0009860">
    <property type="term" value="P:pollen tube growth"/>
    <property type="evidence" value="ECO:0007669"/>
    <property type="project" value="EnsemblPlants"/>
</dbReference>
<dbReference type="GO" id="GO:0004663">
    <property type="term" value="F:Rab geranylgeranyltransferase activity"/>
    <property type="evidence" value="ECO:0007669"/>
    <property type="project" value="EnsemblPlants"/>
</dbReference>
<dbReference type="GO" id="GO:0005092">
    <property type="term" value="F:GDP-dissociation inhibitor activity"/>
    <property type="evidence" value="ECO:0007669"/>
    <property type="project" value="InterPro"/>
</dbReference>
<dbReference type="GO" id="GO:0005829">
    <property type="term" value="C:cytosol"/>
    <property type="evidence" value="ECO:0007669"/>
    <property type="project" value="TreeGrafter"/>
</dbReference>
<feature type="compositionally biased region" description="Acidic residues" evidence="6">
    <location>
        <begin position="534"/>
        <end position="548"/>
    </location>
</feature>
<dbReference type="OrthoDB" id="9446342at2759"/>
<keyword evidence="8" id="KW-1185">Reference proteome</keyword>
<dbReference type="InterPro" id="IPR018203">
    <property type="entry name" value="GDP_dissociation_inhibitor"/>
</dbReference>
<dbReference type="SUPFAM" id="SSF51905">
    <property type="entry name" value="FAD/NAD(P)-binding domain"/>
    <property type="match status" value="1"/>
</dbReference>
<keyword evidence="3 5" id="KW-0343">GTPase activation</keyword>
<dbReference type="Gene3D" id="3.30.519.10">
    <property type="entry name" value="Guanine Nucleotide Dissociation Inhibitor, domain 2"/>
    <property type="match status" value="1"/>
</dbReference>
<comment type="subcellular location">
    <subcellularLocation>
        <location evidence="1 5">Cytoplasm</location>
    </subcellularLocation>
</comment>
<dbReference type="GO" id="GO:0005096">
    <property type="term" value="F:GTPase activator activity"/>
    <property type="evidence" value="ECO:0007669"/>
    <property type="project" value="UniProtKB-UniRule"/>
</dbReference>
<sequence length="548" mass="60032">MAADEGTMSYPPIEPSTFDLIIVGTGLHESIIAASASAAGKSVLHLDPNAFYGSHFASLSLPDLTAFLTSPSPSPPSLSHSSLPNLSQVPLQTRNLYSVIEISKTETIEEAKRFCVDLAGPRVLFCADLAVDLLLKSSANQYMEFKNVEECLVWEGSKGLRNVPDSRSAIFKDKGLDWREKNQLMKFFKLVQKHLDVEESGERISEEDLESPFAEFLSKMSLPPNIKSIILYAIAMADCDQDLAEIKTGILKTKEGIKRLALYNSSIGRFPNAFGALIYPIYGQGELPQAFCRRAAVKGCIYVLRMPVIALLMDEGNKSYRGVKLSSGQELFSEKLILDPSFIVPPGIANSSVDTHEDSSHICGSGNINQKVARGICIAKTPLKPDVSSCLVFFPPRSLYPEQASTLRVLQLASNIAVCPSGMFVFHISAVCGDAIEGKKLLNAAVNALFPVPSIIPINSFQEENGNMEELQPTLLWHAFYIQELCTGSVGSISSMPMPDMNLNYNDAIEASAKIFQMMYPNEEFFPETVTSDIPEDNDDIATDTESR</sequence>
<evidence type="ECO:0000313" key="8">
    <source>
        <dbReference type="Proteomes" id="UP000077755"/>
    </source>
</evidence>
<dbReference type="Gene3D" id="3.50.50.60">
    <property type="entry name" value="FAD/NAD(P)-binding domain"/>
    <property type="match status" value="1"/>
</dbReference>
<dbReference type="AlphaFoldDB" id="A0A161X355"/>
<evidence type="ECO:0000313" key="7">
    <source>
        <dbReference type="EMBL" id="WOG87821.1"/>
    </source>
</evidence>
<dbReference type="GO" id="GO:0005634">
    <property type="term" value="C:nucleus"/>
    <property type="evidence" value="ECO:0007669"/>
    <property type="project" value="TreeGrafter"/>
</dbReference>
<dbReference type="Gene3D" id="1.10.405.10">
    <property type="entry name" value="Guanine Nucleotide Dissociation Inhibitor, domain 1"/>
    <property type="match status" value="1"/>
</dbReference>
<reference evidence="7" key="1">
    <citation type="journal article" date="2016" name="Nat. Genet.">
        <title>A high-quality carrot genome assembly provides new insights into carotenoid accumulation and asterid genome evolution.</title>
        <authorList>
            <person name="Iorizzo M."/>
            <person name="Ellison S."/>
            <person name="Senalik D."/>
            <person name="Zeng P."/>
            <person name="Satapoomin P."/>
            <person name="Huang J."/>
            <person name="Bowman M."/>
            <person name="Iovene M."/>
            <person name="Sanseverino W."/>
            <person name="Cavagnaro P."/>
            <person name="Yildiz M."/>
            <person name="Macko-Podgorni A."/>
            <person name="Moranska E."/>
            <person name="Grzebelus E."/>
            <person name="Grzebelus D."/>
            <person name="Ashrafi H."/>
            <person name="Zheng Z."/>
            <person name="Cheng S."/>
            <person name="Spooner D."/>
            <person name="Van Deynze A."/>
            <person name="Simon P."/>
        </authorList>
    </citation>
    <scope>NUCLEOTIDE SEQUENCE</scope>
    <source>
        <tissue evidence="7">Leaf</tissue>
    </source>
</reference>
<dbReference type="OMA" id="EHYVLHA"/>
<evidence type="ECO:0000256" key="3">
    <source>
        <dbReference type="ARBA" id="ARBA00022468"/>
    </source>
</evidence>
<dbReference type="PANTHER" id="PTHR11787:SF4">
    <property type="entry name" value="CHM, RAB ESCORT PROTEIN 1"/>
    <property type="match status" value="1"/>
</dbReference>
<dbReference type="GO" id="GO:0009846">
    <property type="term" value="P:pollen germination"/>
    <property type="evidence" value="ECO:0007669"/>
    <property type="project" value="EnsemblPlants"/>
</dbReference>
<name>A0A161X355_DAUCS</name>
<dbReference type="GO" id="GO:0006886">
    <property type="term" value="P:intracellular protein transport"/>
    <property type="evidence" value="ECO:0007669"/>
    <property type="project" value="InterPro"/>
</dbReference>
<dbReference type="Proteomes" id="UP000077755">
    <property type="component" value="Chromosome 2"/>
</dbReference>
<dbReference type="KEGG" id="dcr:108209584"/>
<dbReference type="Pfam" id="PF00996">
    <property type="entry name" value="GDI"/>
    <property type="match status" value="2"/>
</dbReference>
<dbReference type="GO" id="GO:0005968">
    <property type="term" value="C:Rab-protein geranylgeranyltransferase complex"/>
    <property type="evidence" value="ECO:0007669"/>
    <property type="project" value="UniProtKB-UniRule"/>
</dbReference>
<dbReference type="SUPFAM" id="SSF54373">
    <property type="entry name" value="FAD-linked reductases, C-terminal domain"/>
    <property type="match status" value="1"/>
</dbReference>
<dbReference type="GO" id="GO:0016192">
    <property type="term" value="P:vesicle-mediated transport"/>
    <property type="evidence" value="ECO:0007669"/>
    <property type="project" value="TreeGrafter"/>
</dbReference>